<keyword evidence="2" id="KW-1185">Reference proteome</keyword>
<organism evidence="1 2">
    <name type="scientific">Alkalimarinus alittae</name>
    <dbReference type="NCBI Taxonomy" id="2961619"/>
    <lineage>
        <taxon>Bacteria</taxon>
        <taxon>Pseudomonadati</taxon>
        <taxon>Pseudomonadota</taxon>
        <taxon>Gammaproteobacteria</taxon>
        <taxon>Alteromonadales</taxon>
        <taxon>Alteromonadaceae</taxon>
        <taxon>Alkalimarinus</taxon>
    </lineage>
</organism>
<dbReference type="Pfam" id="PF05013">
    <property type="entry name" value="FGase"/>
    <property type="match status" value="1"/>
</dbReference>
<dbReference type="Proteomes" id="UP001163739">
    <property type="component" value="Chromosome"/>
</dbReference>
<dbReference type="Gene3D" id="3.40.630.40">
    <property type="entry name" value="Zn-dependent exopeptidases"/>
    <property type="match status" value="1"/>
</dbReference>
<gene>
    <name evidence="1" type="ORF">NKI27_03405</name>
</gene>
<evidence type="ECO:0000313" key="2">
    <source>
        <dbReference type="Proteomes" id="UP001163739"/>
    </source>
</evidence>
<dbReference type="SUPFAM" id="SSF53187">
    <property type="entry name" value="Zn-dependent exopeptidases"/>
    <property type="match status" value="1"/>
</dbReference>
<evidence type="ECO:0000313" key="1">
    <source>
        <dbReference type="EMBL" id="UZE96812.1"/>
    </source>
</evidence>
<protein>
    <submittedName>
        <fullName evidence="1">N-formylglutamate amidohydrolase</fullName>
    </submittedName>
</protein>
<name>A0ABY6N496_9ALTE</name>
<proteinExistence type="predicted"/>
<accession>A0ABY6N496</accession>
<reference evidence="1" key="1">
    <citation type="submission" date="2022-06" db="EMBL/GenBank/DDBJ databases">
        <title>Alkalimarinus sp. nov., isolated from gut of a Alitta virens.</title>
        <authorList>
            <person name="Yang A.I."/>
            <person name="Shin N.-R."/>
        </authorList>
    </citation>
    <scope>NUCLEOTIDE SEQUENCE</scope>
    <source>
        <strain evidence="1">A2M4</strain>
    </source>
</reference>
<sequence length="247" mass="28366">MILHIPHASTKIRDTDKFVEAVKDEAIEELTDWYTDQLFSYPHSERVIPQFSRVFCDVERFRNNEDEPMSIKGMGVVYTKGIDGKDLLKQPLSPVDEEIIKSSYYDKHHREFAIKLNRSLTLFPEVFIVDCHSFPATPLPYEDSSERPDFCLGTDDFHTPVEVVNDIKSYLEGLGFSVLINTPFGGTIVPLQHLHKNENVKSIMIEVNRKLYLVAPYTGVKSDDFEKVEAVITGILEIISEYEISKY</sequence>
<dbReference type="RefSeq" id="WP_265048297.1">
    <property type="nucleotide sequence ID" value="NZ_CP100390.1"/>
</dbReference>
<dbReference type="InterPro" id="IPR007709">
    <property type="entry name" value="N-FG_amidohydro"/>
</dbReference>
<dbReference type="EMBL" id="CP100390">
    <property type="protein sequence ID" value="UZE96812.1"/>
    <property type="molecule type" value="Genomic_DNA"/>
</dbReference>